<organism evidence="6 7">
    <name type="scientific">Ancylobacter oerskovii</name>
    <dbReference type="NCBI Taxonomy" id="459519"/>
    <lineage>
        <taxon>Bacteria</taxon>
        <taxon>Pseudomonadati</taxon>
        <taxon>Pseudomonadota</taxon>
        <taxon>Alphaproteobacteria</taxon>
        <taxon>Hyphomicrobiales</taxon>
        <taxon>Xanthobacteraceae</taxon>
        <taxon>Ancylobacter</taxon>
    </lineage>
</organism>
<sequence length="193" mass="20024">MSTLNIVGLSGGLSSPSRTLSLVELTVARIGAAASAAGIATATQVVDIAALDDIGALRSRPGSDPVEAALEAVEKADLLVAGSPVYKGSYSGLFKHFVDFLDYRGLIDLPVALVATGGSDRHALAIEHQLRPLFAFFQAQPLGTGIFFTERDFGNGEVTPGASQQRFEQLVDEAVRALAGARRGDRAAKASAA</sequence>
<gene>
    <name evidence="6" type="ORF">ACFSNC_19445</name>
</gene>
<evidence type="ECO:0000256" key="3">
    <source>
        <dbReference type="ARBA" id="ARBA00022643"/>
    </source>
</evidence>
<evidence type="ECO:0000256" key="4">
    <source>
        <dbReference type="ARBA" id="ARBA00023002"/>
    </source>
</evidence>
<accession>A0ABW4Z2Z4</accession>
<dbReference type="Proteomes" id="UP001597299">
    <property type="component" value="Unassembled WGS sequence"/>
</dbReference>
<comment type="caution">
    <text evidence="6">The sequence shown here is derived from an EMBL/GenBank/DDBJ whole genome shotgun (WGS) entry which is preliminary data.</text>
</comment>
<keyword evidence="7" id="KW-1185">Reference proteome</keyword>
<evidence type="ECO:0000259" key="5">
    <source>
        <dbReference type="Pfam" id="PF03358"/>
    </source>
</evidence>
<dbReference type="InterPro" id="IPR029039">
    <property type="entry name" value="Flavoprotein-like_sf"/>
</dbReference>
<proteinExistence type="inferred from homology"/>
<dbReference type="InterPro" id="IPR051814">
    <property type="entry name" value="NAD(P)H-dep_FMN_reductase"/>
</dbReference>
<feature type="domain" description="NADPH-dependent FMN reductase-like" evidence="5">
    <location>
        <begin position="5"/>
        <end position="150"/>
    </location>
</feature>
<evidence type="ECO:0000256" key="2">
    <source>
        <dbReference type="ARBA" id="ARBA00022630"/>
    </source>
</evidence>
<dbReference type="SUPFAM" id="SSF52218">
    <property type="entry name" value="Flavoproteins"/>
    <property type="match status" value="1"/>
</dbReference>
<evidence type="ECO:0000313" key="6">
    <source>
        <dbReference type="EMBL" id="MFD2142587.1"/>
    </source>
</evidence>
<dbReference type="RefSeq" id="WP_213353696.1">
    <property type="nucleotide sequence ID" value="NZ_JAHBGB010000037.1"/>
</dbReference>
<dbReference type="InterPro" id="IPR005025">
    <property type="entry name" value="FMN_Rdtase-like_dom"/>
</dbReference>
<keyword evidence="4" id="KW-0560">Oxidoreductase</keyword>
<name>A0ABW4Z2Z4_9HYPH</name>
<keyword evidence="2" id="KW-0285">Flavoprotein</keyword>
<dbReference type="EMBL" id="JBHUHD010000001">
    <property type="protein sequence ID" value="MFD2142587.1"/>
    <property type="molecule type" value="Genomic_DNA"/>
</dbReference>
<comment type="similarity">
    <text evidence="1">Belongs to the SsuE family.</text>
</comment>
<evidence type="ECO:0000313" key="7">
    <source>
        <dbReference type="Proteomes" id="UP001597299"/>
    </source>
</evidence>
<dbReference type="PANTHER" id="PTHR43408">
    <property type="entry name" value="FMN REDUCTASE (NADPH)"/>
    <property type="match status" value="1"/>
</dbReference>
<dbReference type="Gene3D" id="3.40.50.360">
    <property type="match status" value="1"/>
</dbReference>
<dbReference type="Pfam" id="PF03358">
    <property type="entry name" value="FMN_red"/>
    <property type="match status" value="1"/>
</dbReference>
<protein>
    <submittedName>
        <fullName evidence="6">NAD(P)H-dependent oxidoreductase</fullName>
    </submittedName>
</protein>
<evidence type="ECO:0000256" key="1">
    <source>
        <dbReference type="ARBA" id="ARBA00005990"/>
    </source>
</evidence>
<reference evidence="7" key="1">
    <citation type="journal article" date="2019" name="Int. J. Syst. Evol. Microbiol.">
        <title>The Global Catalogue of Microorganisms (GCM) 10K type strain sequencing project: providing services to taxonomists for standard genome sequencing and annotation.</title>
        <authorList>
            <consortium name="The Broad Institute Genomics Platform"/>
            <consortium name="The Broad Institute Genome Sequencing Center for Infectious Disease"/>
            <person name="Wu L."/>
            <person name="Ma J."/>
        </authorList>
    </citation>
    <scope>NUCLEOTIDE SEQUENCE [LARGE SCALE GENOMIC DNA]</scope>
    <source>
        <strain evidence="7">CCM 7435</strain>
    </source>
</reference>
<keyword evidence="3" id="KW-0288">FMN</keyword>
<dbReference type="PANTHER" id="PTHR43408:SF2">
    <property type="entry name" value="FMN REDUCTASE (NADPH)"/>
    <property type="match status" value="1"/>
</dbReference>